<sequence length="831" mass="92593">MDVLNKLYCTVSSTVSQFSTVLPGNPVTREYEATNHIASAGPGLLWKIFSGYKKSTHQEASIFLLEKKQLDRLTKNDREAVLDSLRKSISQLSRLRHPQVLVVQHTLEESRDSLAFATEPVFASLANILGKVDNVPVPIPPQIDNFNLFEVEIKYGLLQVAEGLSFLHNDVKLLHRNLCPHNIIVNKEGAWKIFGFDYSAHCISGSEAIVRWPTVEFAIDVHALAQPDLDFIAPESGLSGTLLPSSDIFSFGMLIYSLYNKGQPLQYNNSNWTSFNQNVTKLKRISTNDLHSVPAAIRDIVKMMLNFVPEIRPDLHEFLKSEFFEDVGVKTLSYLDSLFQWDNLQKSQFYKGLPTVIEKLPQRVSLFRIIPCLSKEFVNPTMVPFVLPSVFAISEGCTKEEFTQYILSYLKPVLRMQEPVQILLICMQKMELLLKLTPADDVKSDVLPLLFRSLESNSQQLQELCLSVIPTFAALIDYPAMKNALIPRIKKLCISTNHTSVRVNCLVCLGKLMEYLDKWLILDDVIPFLPQIKSREPAVLMSIVGIYKIVLSHKKITIPKEVMAGQILPFLIPLSIENSLTLNQFNAVIGVVKDMVAMVENEHRAKLEQLSSIQEQQKSLDISASSIVNGLDITSTSASKQNDDFHDLFKVKSANPPSRTESKPLNFQEKQTLSKQNELQQRLQSEPVISPTPVLSSRAANPPRDLTATLIDNNLKQMNLSSSNVSVKKSFPTSFPNANSASPSFPASNFAMATNFSMNSANPSMNSAVRSPPQAPSLPSSSFSTPNPSSLAPAAFFTANYTSPTLPSAAPTQSKLPTKQLTYSEINDFLN</sequence>
<dbReference type="InterPro" id="IPR011989">
    <property type="entry name" value="ARM-like"/>
</dbReference>
<dbReference type="Gene3D" id="1.10.510.10">
    <property type="entry name" value="Transferase(Phosphotransferase) domain 1"/>
    <property type="match status" value="1"/>
</dbReference>
<dbReference type="SUPFAM" id="SSF56112">
    <property type="entry name" value="Protein kinase-like (PK-like)"/>
    <property type="match status" value="1"/>
</dbReference>
<evidence type="ECO:0000259" key="3">
    <source>
        <dbReference type="PROSITE" id="PS50011"/>
    </source>
</evidence>
<comment type="caution">
    <text evidence="4">The sequence shown here is derived from an EMBL/GenBank/DDBJ whole genome shotgun (WGS) entry which is preliminary data.</text>
</comment>
<evidence type="ECO:0000313" key="5">
    <source>
        <dbReference type="Proteomes" id="UP001367676"/>
    </source>
</evidence>
<comment type="similarity">
    <text evidence="1">Belongs to the protein kinase superfamily.</text>
</comment>
<proteinExistence type="inferred from homology"/>
<dbReference type="InterPro" id="IPR011009">
    <property type="entry name" value="Kinase-like_dom_sf"/>
</dbReference>
<dbReference type="GO" id="GO:0005524">
    <property type="term" value="F:ATP binding"/>
    <property type="evidence" value="ECO:0007669"/>
    <property type="project" value="InterPro"/>
</dbReference>
<dbReference type="FunFam" id="1.25.10.10:FF:000189">
    <property type="entry name" value="SCY1-like pseudokinase 2"/>
    <property type="match status" value="1"/>
</dbReference>
<dbReference type="PANTHER" id="PTHR12984">
    <property type="entry name" value="SCY1-RELATED S/T PROTEIN KINASE-LIKE"/>
    <property type="match status" value="1"/>
</dbReference>
<dbReference type="InterPro" id="IPR051177">
    <property type="entry name" value="CIK-Related_Protein"/>
</dbReference>
<dbReference type="InterPro" id="IPR000719">
    <property type="entry name" value="Prot_kinase_dom"/>
</dbReference>
<dbReference type="PANTHER" id="PTHR12984:SF6">
    <property type="entry name" value="SCY1-LIKE PROTEIN 2"/>
    <property type="match status" value="1"/>
</dbReference>
<dbReference type="CDD" id="cd14011">
    <property type="entry name" value="PK_SCY1_like"/>
    <property type="match status" value="1"/>
</dbReference>
<keyword evidence="5" id="KW-1185">Reference proteome</keyword>
<accession>A0AAN9TW41</accession>
<evidence type="ECO:0000256" key="1">
    <source>
        <dbReference type="ARBA" id="ARBA00038349"/>
    </source>
</evidence>
<dbReference type="SUPFAM" id="SSF48371">
    <property type="entry name" value="ARM repeat"/>
    <property type="match status" value="1"/>
</dbReference>
<protein>
    <recommendedName>
        <fullName evidence="3">Protein kinase domain-containing protein</fullName>
    </recommendedName>
</protein>
<dbReference type="InterPro" id="IPR016024">
    <property type="entry name" value="ARM-type_fold"/>
</dbReference>
<dbReference type="FunFam" id="3.30.200.20:FF:000179">
    <property type="entry name" value="SCY1 like pseudokinase 2"/>
    <property type="match status" value="1"/>
</dbReference>
<gene>
    <name evidence="4" type="ORF">V9T40_007271</name>
</gene>
<dbReference type="Gene3D" id="3.30.200.20">
    <property type="entry name" value="Phosphorylase Kinase, domain 1"/>
    <property type="match status" value="1"/>
</dbReference>
<dbReference type="PROSITE" id="PS50011">
    <property type="entry name" value="PROTEIN_KINASE_DOM"/>
    <property type="match status" value="1"/>
</dbReference>
<feature type="compositionally biased region" description="Polar residues" evidence="2">
    <location>
        <begin position="655"/>
        <end position="676"/>
    </location>
</feature>
<evidence type="ECO:0000256" key="2">
    <source>
        <dbReference type="SAM" id="MobiDB-lite"/>
    </source>
</evidence>
<feature type="region of interest" description="Disordered" evidence="2">
    <location>
        <begin position="763"/>
        <end position="786"/>
    </location>
</feature>
<evidence type="ECO:0000313" key="4">
    <source>
        <dbReference type="EMBL" id="KAK7605413.1"/>
    </source>
</evidence>
<dbReference type="Proteomes" id="UP001367676">
    <property type="component" value="Unassembled WGS sequence"/>
</dbReference>
<reference evidence="4 5" key="1">
    <citation type="submission" date="2024-03" db="EMBL/GenBank/DDBJ databases">
        <title>Adaptation during the transition from Ophiocordyceps entomopathogen to insect associate is accompanied by gene loss and intensified selection.</title>
        <authorList>
            <person name="Ward C.M."/>
            <person name="Onetto C.A."/>
            <person name="Borneman A.R."/>
        </authorList>
    </citation>
    <scope>NUCLEOTIDE SEQUENCE [LARGE SCALE GENOMIC DNA]</scope>
    <source>
        <strain evidence="4">AWRI1</strain>
        <tissue evidence="4">Single Adult Female</tissue>
    </source>
</reference>
<dbReference type="Pfam" id="PF00069">
    <property type="entry name" value="Pkinase"/>
    <property type="match status" value="1"/>
</dbReference>
<dbReference type="Gene3D" id="1.25.10.10">
    <property type="entry name" value="Leucine-rich Repeat Variant"/>
    <property type="match status" value="1"/>
</dbReference>
<dbReference type="EMBL" id="JBBCAQ010000002">
    <property type="protein sequence ID" value="KAK7605413.1"/>
    <property type="molecule type" value="Genomic_DNA"/>
</dbReference>
<dbReference type="AlphaFoldDB" id="A0AAN9TW41"/>
<name>A0AAN9TW41_9HEMI</name>
<feature type="region of interest" description="Disordered" evidence="2">
    <location>
        <begin position="652"/>
        <end position="676"/>
    </location>
</feature>
<organism evidence="4 5">
    <name type="scientific">Parthenolecanium corni</name>
    <dbReference type="NCBI Taxonomy" id="536013"/>
    <lineage>
        <taxon>Eukaryota</taxon>
        <taxon>Metazoa</taxon>
        <taxon>Ecdysozoa</taxon>
        <taxon>Arthropoda</taxon>
        <taxon>Hexapoda</taxon>
        <taxon>Insecta</taxon>
        <taxon>Pterygota</taxon>
        <taxon>Neoptera</taxon>
        <taxon>Paraneoptera</taxon>
        <taxon>Hemiptera</taxon>
        <taxon>Sternorrhyncha</taxon>
        <taxon>Coccoidea</taxon>
        <taxon>Coccidae</taxon>
        <taxon>Parthenolecanium</taxon>
    </lineage>
</organism>
<dbReference type="SMART" id="SM00220">
    <property type="entry name" value="S_TKc"/>
    <property type="match status" value="1"/>
</dbReference>
<dbReference type="GO" id="GO:0004672">
    <property type="term" value="F:protein kinase activity"/>
    <property type="evidence" value="ECO:0007669"/>
    <property type="project" value="InterPro"/>
</dbReference>
<feature type="domain" description="Protein kinase" evidence="3">
    <location>
        <begin position="34"/>
        <end position="324"/>
    </location>
</feature>